<dbReference type="Gene3D" id="3.10.20.90">
    <property type="entry name" value="Phosphatidylinositol 3-kinase Catalytic Subunit, Chain A, domain 1"/>
    <property type="match status" value="1"/>
</dbReference>
<sequence length="543" mass="60097">MNEAVEPTVAENGSSEAIDLTQTPPEGAGSVIAEAVDAAITAADSATGAVSTNVTCSNIGAITPGGESGVQTQLERQDTLALTQPDEVPSQMGALDSNVKTESTSMGAVDSNVSAKTTSVETYAIDIDDDDFFNLSVRPSFVEKPKKRKKKKKRQREDVTSATPDADDLRKRTSLSPSPVIASSKKSSITTDDKGDEDVLIVEEIQTAKPAKKPKVVLDPNFDENAIRQRIKEQTALLYAQSNDIYGDILDDNDEDDISRRLRLTEKKASELLSQREPGSAIERSISVEPMEKRKYNVTVESFIPGSEHYQLTLAVKGHKNCAALISKSVTSFAAFNAVPESLIYLYDPVNVTLMKDKIELKEHMKLDSLKLPVPESGITDVHLSLYTKLQARAILENEQRERDKRLRQLEREEELDRFAHAKINDDAYETYADDDEFRDIDKEIDMESATNGGMVHLEPGPAENEQDSAYFKIVLKCDEKTRMEVKVKPDTELSRIAEHYLAKSGLPSTTKIRLVFDDEDLNLSETVGDTELEEGFTVDVYH</sequence>
<dbReference type="SUPFAM" id="SSF54236">
    <property type="entry name" value="Ubiquitin-like"/>
    <property type="match status" value="1"/>
</dbReference>
<dbReference type="STRING" id="983966.A0A1E4S1P9"/>
<accession>A0A1E4S1P9</accession>
<evidence type="ECO:0000313" key="3">
    <source>
        <dbReference type="EMBL" id="ODV73435.1"/>
    </source>
</evidence>
<feature type="region of interest" description="Disordered" evidence="1">
    <location>
        <begin position="143"/>
        <end position="193"/>
    </location>
</feature>
<evidence type="ECO:0000313" key="4">
    <source>
        <dbReference type="Proteomes" id="UP000094389"/>
    </source>
</evidence>
<dbReference type="Pfam" id="PF11976">
    <property type="entry name" value="Rad60-SLD"/>
    <property type="match status" value="1"/>
</dbReference>
<organism evidence="3 4">
    <name type="scientific">Cyberlindnera jadinii (strain ATCC 18201 / CBS 1600 / BCRC 20928 / JCM 3617 / NBRC 0987 / NRRL Y-1542)</name>
    <name type="common">Torula yeast</name>
    <name type="synonym">Candida utilis</name>
    <dbReference type="NCBI Taxonomy" id="983966"/>
    <lineage>
        <taxon>Eukaryota</taxon>
        <taxon>Fungi</taxon>
        <taxon>Dikarya</taxon>
        <taxon>Ascomycota</taxon>
        <taxon>Saccharomycotina</taxon>
        <taxon>Saccharomycetes</taxon>
        <taxon>Phaffomycetales</taxon>
        <taxon>Phaffomycetaceae</taxon>
        <taxon>Cyberlindnera</taxon>
    </lineage>
</organism>
<evidence type="ECO:0000259" key="2">
    <source>
        <dbReference type="Pfam" id="PF11976"/>
    </source>
</evidence>
<reference evidence="3 4" key="1">
    <citation type="journal article" date="2016" name="Proc. Natl. Acad. Sci. U.S.A.">
        <title>Comparative genomics of biotechnologically important yeasts.</title>
        <authorList>
            <person name="Riley R."/>
            <person name="Haridas S."/>
            <person name="Wolfe K.H."/>
            <person name="Lopes M.R."/>
            <person name="Hittinger C.T."/>
            <person name="Goeker M."/>
            <person name="Salamov A.A."/>
            <person name="Wisecaver J.H."/>
            <person name="Long T.M."/>
            <person name="Calvey C.H."/>
            <person name="Aerts A.L."/>
            <person name="Barry K.W."/>
            <person name="Choi C."/>
            <person name="Clum A."/>
            <person name="Coughlan A.Y."/>
            <person name="Deshpande S."/>
            <person name="Douglass A.P."/>
            <person name="Hanson S.J."/>
            <person name="Klenk H.-P."/>
            <person name="LaButti K.M."/>
            <person name="Lapidus A."/>
            <person name="Lindquist E.A."/>
            <person name="Lipzen A.M."/>
            <person name="Meier-Kolthoff J.P."/>
            <person name="Ohm R.A."/>
            <person name="Otillar R.P."/>
            <person name="Pangilinan J.L."/>
            <person name="Peng Y."/>
            <person name="Rokas A."/>
            <person name="Rosa C.A."/>
            <person name="Scheuner C."/>
            <person name="Sibirny A.A."/>
            <person name="Slot J.C."/>
            <person name="Stielow J.B."/>
            <person name="Sun H."/>
            <person name="Kurtzman C.P."/>
            <person name="Blackwell M."/>
            <person name="Grigoriev I.V."/>
            <person name="Jeffries T.W."/>
        </authorList>
    </citation>
    <scope>NUCLEOTIDE SEQUENCE [LARGE SCALE GENOMIC DNA]</scope>
    <source>
        <strain evidence="4">ATCC 18201 / CBS 1600 / BCRC 20928 / JCM 3617 / NBRC 0987 / NRRL Y-1542</strain>
    </source>
</reference>
<proteinExistence type="predicted"/>
<dbReference type="InterPro" id="IPR029071">
    <property type="entry name" value="Ubiquitin-like_domsf"/>
</dbReference>
<keyword evidence="4" id="KW-1185">Reference proteome</keyword>
<feature type="compositionally biased region" description="Polar residues" evidence="1">
    <location>
        <begin position="11"/>
        <end position="24"/>
    </location>
</feature>
<dbReference type="InterPro" id="IPR022617">
    <property type="entry name" value="Rad60/SUMO-like_dom"/>
</dbReference>
<protein>
    <recommendedName>
        <fullName evidence="2">Rad60/SUMO-like domain-containing protein</fullName>
    </recommendedName>
</protein>
<feature type="domain" description="Rad60/SUMO-like" evidence="2">
    <location>
        <begin position="473"/>
        <end position="542"/>
    </location>
</feature>
<feature type="region of interest" description="Disordered" evidence="1">
    <location>
        <begin position="1"/>
        <end position="26"/>
    </location>
</feature>
<gene>
    <name evidence="3" type="ORF">CYBJADRAFT_185063</name>
</gene>
<dbReference type="EMBL" id="KV453931">
    <property type="protein sequence ID" value="ODV73435.1"/>
    <property type="molecule type" value="Genomic_DNA"/>
</dbReference>
<dbReference type="Proteomes" id="UP000094389">
    <property type="component" value="Unassembled WGS sequence"/>
</dbReference>
<dbReference type="GeneID" id="30991554"/>
<name>A0A1E4S1P9_CYBJN</name>
<dbReference type="OMA" id="MHIYPEL"/>
<dbReference type="OrthoDB" id="3365399at2759"/>
<dbReference type="CDD" id="cd17080">
    <property type="entry name" value="Ubl_SLD2_Esc2_like"/>
    <property type="match status" value="1"/>
</dbReference>
<evidence type="ECO:0000256" key="1">
    <source>
        <dbReference type="SAM" id="MobiDB-lite"/>
    </source>
</evidence>
<dbReference type="AlphaFoldDB" id="A0A1E4S1P9"/>
<dbReference type="RefSeq" id="XP_020070474.1">
    <property type="nucleotide sequence ID" value="XM_020217158.1"/>
</dbReference>
<feature type="compositionally biased region" description="Basic residues" evidence="1">
    <location>
        <begin position="145"/>
        <end position="154"/>
    </location>
</feature>